<keyword evidence="2" id="KW-1185">Reference proteome</keyword>
<dbReference type="AlphaFoldDB" id="A0AAV3ZF68"/>
<protein>
    <submittedName>
        <fullName evidence="1">Uncharacterized protein</fullName>
    </submittedName>
</protein>
<gene>
    <name evidence="1" type="ORF">PoB_001901900</name>
</gene>
<organism evidence="1 2">
    <name type="scientific">Plakobranchus ocellatus</name>
    <dbReference type="NCBI Taxonomy" id="259542"/>
    <lineage>
        <taxon>Eukaryota</taxon>
        <taxon>Metazoa</taxon>
        <taxon>Spiralia</taxon>
        <taxon>Lophotrochozoa</taxon>
        <taxon>Mollusca</taxon>
        <taxon>Gastropoda</taxon>
        <taxon>Heterobranchia</taxon>
        <taxon>Euthyneura</taxon>
        <taxon>Panpulmonata</taxon>
        <taxon>Sacoglossa</taxon>
        <taxon>Placobranchoidea</taxon>
        <taxon>Plakobranchidae</taxon>
        <taxon>Plakobranchus</taxon>
    </lineage>
</organism>
<name>A0AAV3ZF68_9GAST</name>
<dbReference type="Proteomes" id="UP000735302">
    <property type="component" value="Unassembled WGS sequence"/>
</dbReference>
<dbReference type="EMBL" id="BLXT01002252">
    <property type="protein sequence ID" value="GFN92513.1"/>
    <property type="molecule type" value="Genomic_DNA"/>
</dbReference>
<comment type="caution">
    <text evidence="1">The sequence shown here is derived from an EMBL/GenBank/DDBJ whole genome shotgun (WGS) entry which is preliminary data.</text>
</comment>
<accession>A0AAV3ZF68</accession>
<evidence type="ECO:0000313" key="1">
    <source>
        <dbReference type="EMBL" id="GFN92513.1"/>
    </source>
</evidence>
<evidence type="ECO:0000313" key="2">
    <source>
        <dbReference type="Proteomes" id="UP000735302"/>
    </source>
</evidence>
<sequence length="102" mass="11638">MCLACTSIDVYSKASDPHLVPLRDESYYQGSCRLLTDPWQIRRLAKNLAKMLPFHVAFCSFLEAPVSYAALPQMWLGTFCRQFHRRLQACALECSSLMAHPI</sequence>
<reference evidence="1 2" key="1">
    <citation type="journal article" date="2021" name="Elife">
        <title>Chloroplast acquisition without the gene transfer in kleptoplastic sea slugs, Plakobranchus ocellatus.</title>
        <authorList>
            <person name="Maeda T."/>
            <person name="Takahashi S."/>
            <person name="Yoshida T."/>
            <person name="Shimamura S."/>
            <person name="Takaki Y."/>
            <person name="Nagai Y."/>
            <person name="Toyoda A."/>
            <person name="Suzuki Y."/>
            <person name="Arimoto A."/>
            <person name="Ishii H."/>
            <person name="Satoh N."/>
            <person name="Nishiyama T."/>
            <person name="Hasebe M."/>
            <person name="Maruyama T."/>
            <person name="Minagawa J."/>
            <person name="Obokata J."/>
            <person name="Shigenobu S."/>
        </authorList>
    </citation>
    <scope>NUCLEOTIDE SEQUENCE [LARGE SCALE GENOMIC DNA]</scope>
</reference>
<proteinExistence type="predicted"/>